<feature type="region of interest" description="Disordered" evidence="1">
    <location>
        <begin position="68"/>
        <end position="92"/>
    </location>
</feature>
<protein>
    <recommendedName>
        <fullName evidence="4">Lipoprotein</fullName>
    </recommendedName>
</protein>
<evidence type="ECO:0008006" key="4">
    <source>
        <dbReference type="Google" id="ProtNLM"/>
    </source>
</evidence>
<name>A0ABN6EX71_9BACT</name>
<accession>A0ABN6EX71</accession>
<proteinExistence type="predicted"/>
<dbReference type="Proteomes" id="UP001053296">
    <property type="component" value="Chromosome"/>
</dbReference>
<evidence type="ECO:0000313" key="3">
    <source>
        <dbReference type="Proteomes" id="UP001053296"/>
    </source>
</evidence>
<keyword evidence="3" id="KW-1185">Reference proteome</keyword>
<evidence type="ECO:0000256" key="1">
    <source>
        <dbReference type="SAM" id="MobiDB-lite"/>
    </source>
</evidence>
<dbReference type="PROSITE" id="PS51257">
    <property type="entry name" value="PROKAR_LIPOPROTEIN"/>
    <property type="match status" value="1"/>
</dbReference>
<dbReference type="RefSeq" id="WP_229591586.1">
    <property type="nucleotide sequence ID" value="NZ_AP024485.1"/>
</dbReference>
<gene>
    <name evidence="2" type="ORF">PSDVSF_28630</name>
</gene>
<reference evidence="2" key="1">
    <citation type="journal article" date="2022" name="Arch. Microbiol.">
        <title>Pseudodesulfovibrio sediminis sp. nov., a mesophilic and neutrophilic sulfate-reducing bacterium isolated from sediment of a brackish lake.</title>
        <authorList>
            <person name="Takahashi A."/>
            <person name="Kojima H."/>
            <person name="Watanabe M."/>
            <person name="Fukui M."/>
        </authorList>
    </citation>
    <scope>NUCLEOTIDE SEQUENCE</scope>
    <source>
        <strain evidence="2">SF6</strain>
    </source>
</reference>
<dbReference type="EMBL" id="AP024485">
    <property type="protein sequence ID" value="BCS89621.1"/>
    <property type="molecule type" value="Genomic_DNA"/>
</dbReference>
<evidence type="ECO:0000313" key="2">
    <source>
        <dbReference type="EMBL" id="BCS89621.1"/>
    </source>
</evidence>
<organism evidence="2 3">
    <name type="scientific">Pseudodesulfovibrio sediminis</name>
    <dbReference type="NCBI Taxonomy" id="2810563"/>
    <lineage>
        <taxon>Bacteria</taxon>
        <taxon>Pseudomonadati</taxon>
        <taxon>Thermodesulfobacteriota</taxon>
        <taxon>Desulfovibrionia</taxon>
        <taxon>Desulfovibrionales</taxon>
        <taxon>Desulfovibrionaceae</taxon>
    </lineage>
</organism>
<sequence>MKNIRISLVIIGALLLSGCGSLYEGTPSTPEFGSSVRMAIASQTANPEAGSDAPVVGIDGRYAAAAAENYQSGPKDRKERESTSTFGVVEGK</sequence>